<feature type="region of interest" description="Disordered" evidence="1">
    <location>
        <begin position="315"/>
        <end position="337"/>
    </location>
</feature>
<dbReference type="EMBL" id="BRPJ01000002">
    <property type="protein sequence ID" value="GLB28176.1"/>
    <property type="molecule type" value="Genomic_DNA"/>
</dbReference>
<gene>
    <name evidence="3" type="ORF">LAD12857_00990</name>
</gene>
<reference evidence="3 4" key="1">
    <citation type="journal article" date="2024" name="Int. J. Syst. Evol. Microbiol.">
        <title>Lacrimispora brassicae sp. nov. isolated from fermented cabbage, and proposal of Clostridium indicum Gundawar et al. 2019 and Clostridium methoxybenzovorans Mechichi et al. 1999 as heterotypic synonyms of Lacrimispora amygdalina (Parshina et al. 2003) Haas and Blanchard 2020 and Lacrimispora indolis (McClung and McCoy 1957) Haas and Blanchard 2020, respectively.</title>
        <authorList>
            <person name="Kobayashi H."/>
            <person name="Tanizawa Y."/>
            <person name="Sakamoto M."/>
            <person name="Ohkuma M."/>
            <person name="Tohno M."/>
        </authorList>
    </citation>
    <scope>NUCLEOTIDE SEQUENCE [LARGE SCALE GENOMIC DNA]</scope>
    <source>
        <strain evidence="3 4">DSM 12857</strain>
    </source>
</reference>
<proteinExistence type="predicted"/>
<evidence type="ECO:0000313" key="4">
    <source>
        <dbReference type="Proteomes" id="UP001419084"/>
    </source>
</evidence>
<name>A0ABQ5LZK8_9FIRM</name>
<protein>
    <recommendedName>
        <fullName evidence="2">MobA/VirD2-like nuclease domain-containing protein</fullName>
    </recommendedName>
</protein>
<dbReference type="Pfam" id="PF03432">
    <property type="entry name" value="Relaxase"/>
    <property type="match status" value="1"/>
</dbReference>
<comment type="caution">
    <text evidence="3">The sequence shown here is derived from an EMBL/GenBank/DDBJ whole genome shotgun (WGS) entry which is preliminary data.</text>
</comment>
<evidence type="ECO:0000313" key="3">
    <source>
        <dbReference type="EMBL" id="GLB28176.1"/>
    </source>
</evidence>
<sequence>MAINKTINKSTKSHGAMRNCIEYVLREDKTNRGLVYVTGPFSADEITYDSVYQSFLEEKKLWGKDSGRMYAHNIISWHKDENLTLQQAFAFGKEFVEKWFDGFQTLIGVHKDRDHVHLHLVTNTVSYEDGHKLHNSKKDLERMKEMTNQMCVERGLTVAQKGKDFHGNDLEEGHVRAWSKDKYHLLLNDQKKSHVAECALAVMEMREQSCSKEEFVKGMAIRGWRTTWTDSRKNITFENEEGKKVRDSNISKTFQMGVSKEGLLNEFERQAEIRERAARRKRANMGEAQFEEAMGTTDRELEEYYREVKAVIAGSTTGTSNNDSGEGRFAQDSGRGQEIIQGRIRGATDFKSEFGERKENFDGERISLKERLGVCQQEAGKREEERKLDEQTHTRTRGRSR</sequence>
<dbReference type="Proteomes" id="UP001419084">
    <property type="component" value="Unassembled WGS sequence"/>
</dbReference>
<keyword evidence="4" id="KW-1185">Reference proteome</keyword>
<evidence type="ECO:0000256" key="1">
    <source>
        <dbReference type="SAM" id="MobiDB-lite"/>
    </source>
</evidence>
<feature type="compositionally biased region" description="Basic and acidic residues" evidence="1">
    <location>
        <begin position="379"/>
        <end position="393"/>
    </location>
</feature>
<feature type="compositionally biased region" description="Polar residues" evidence="1">
    <location>
        <begin position="315"/>
        <end position="324"/>
    </location>
</feature>
<feature type="region of interest" description="Disordered" evidence="1">
    <location>
        <begin position="372"/>
        <end position="401"/>
    </location>
</feature>
<dbReference type="RefSeq" id="WP_346064382.1">
    <property type="nucleotide sequence ID" value="NZ_BRPJ01000002.1"/>
</dbReference>
<feature type="domain" description="MobA/VirD2-like nuclease" evidence="2">
    <location>
        <begin position="23"/>
        <end position="156"/>
    </location>
</feature>
<accession>A0ABQ5LZK8</accession>
<dbReference type="InterPro" id="IPR005094">
    <property type="entry name" value="Endonuclease_MobA/VirD2"/>
</dbReference>
<organism evidence="3 4">
    <name type="scientific">Lacrimispora amygdalina</name>
    <dbReference type="NCBI Taxonomy" id="253257"/>
    <lineage>
        <taxon>Bacteria</taxon>
        <taxon>Bacillati</taxon>
        <taxon>Bacillota</taxon>
        <taxon>Clostridia</taxon>
        <taxon>Lachnospirales</taxon>
        <taxon>Lachnospiraceae</taxon>
        <taxon>Lacrimispora</taxon>
    </lineage>
</organism>
<evidence type="ECO:0000259" key="2">
    <source>
        <dbReference type="Pfam" id="PF03432"/>
    </source>
</evidence>